<feature type="region of interest" description="Disordered" evidence="1">
    <location>
        <begin position="394"/>
        <end position="422"/>
    </location>
</feature>
<protein>
    <submittedName>
        <fullName evidence="2">Uncharacterized protein</fullName>
    </submittedName>
</protein>
<feature type="compositionally biased region" description="Basic residues" evidence="1">
    <location>
        <begin position="399"/>
        <end position="408"/>
    </location>
</feature>
<feature type="compositionally biased region" description="Low complexity" evidence="1">
    <location>
        <begin position="317"/>
        <end position="344"/>
    </location>
</feature>
<feature type="region of interest" description="Disordered" evidence="1">
    <location>
        <begin position="203"/>
        <end position="229"/>
    </location>
</feature>
<accession>A0A0D2KW12</accession>
<dbReference type="AlphaFoldDB" id="A0A0D2KW12"/>
<reference evidence="3" key="1">
    <citation type="submission" date="2014-04" db="EMBL/GenBank/DDBJ databases">
        <title>Evolutionary Origins and Diversification of the Mycorrhizal Mutualists.</title>
        <authorList>
            <consortium name="DOE Joint Genome Institute"/>
            <consortium name="Mycorrhizal Genomics Consortium"/>
            <person name="Kohler A."/>
            <person name="Kuo A."/>
            <person name="Nagy L.G."/>
            <person name="Floudas D."/>
            <person name="Copeland A."/>
            <person name="Barry K.W."/>
            <person name="Cichocki N."/>
            <person name="Veneault-Fourrey C."/>
            <person name="LaButti K."/>
            <person name="Lindquist E.A."/>
            <person name="Lipzen A."/>
            <person name="Lundell T."/>
            <person name="Morin E."/>
            <person name="Murat C."/>
            <person name="Riley R."/>
            <person name="Ohm R."/>
            <person name="Sun H."/>
            <person name="Tunlid A."/>
            <person name="Henrissat B."/>
            <person name="Grigoriev I.V."/>
            <person name="Hibbett D.S."/>
            <person name="Martin F."/>
        </authorList>
    </citation>
    <scope>NUCLEOTIDE SEQUENCE [LARGE SCALE GENOMIC DNA]</scope>
    <source>
        <strain evidence="3">FD-334 SS-4</strain>
    </source>
</reference>
<sequence>MIALDSSVVFSSEAATERSGEEMPAPGHRGVVLALGGANAVLELKRRGLAPFRGGTGCWGSTGRRWAFAMAKTTPSRVVVERGDALGAETRATSRATTTPPCFTISPTSAPAFASILATPFQPTPAVDTNVSSWTIGPVETPATPSHHPPRRLLAALAHSLTALLTAHAHAVASVSASVSMAAWIHRPIPRSRSPLWRPVLRPATPSMPVSPRRSKTMKPPPSSPSSSTIRVAAISDTGAISVAAVFVARDDSPRVLAIWLSMGSSIPSSDEEENLCTYRARQAVHRATSSSHPLAGPVPYRRPLCFPRLLDAWGQTSSRPSSLSLTRSPPPSRAAAVSSPRTPRCAAEREELRQTHQAVPVPTHLRQLSTRCTPAVVPGAPPQHRRLRAAVTAANPHSRLHSGRPRTKTPPASSWTHPAPPPHASPTVLIAAIADAGDHVDYMLQSPSARTSFGACAGAVLCSFTLLNDAWAHARPQTPPPLSHSCRPHAHASPPPIFDPYNIGDGLVLCVNRQAAGRGVCAAHAQAAHLAISVRPSPAPAHCAGERA</sequence>
<organism evidence="2 3">
    <name type="scientific">Hypholoma sublateritium (strain FD-334 SS-4)</name>
    <dbReference type="NCBI Taxonomy" id="945553"/>
    <lineage>
        <taxon>Eukaryota</taxon>
        <taxon>Fungi</taxon>
        <taxon>Dikarya</taxon>
        <taxon>Basidiomycota</taxon>
        <taxon>Agaricomycotina</taxon>
        <taxon>Agaricomycetes</taxon>
        <taxon>Agaricomycetidae</taxon>
        <taxon>Agaricales</taxon>
        <taxon>Agaricineae</taxon>
        <taxon>Strophariaceae</taxon>
        <taxon>Hypholoma</taxon>
    </lineage>
</organism>
<gene>
    <name evidence="2" type="ORF">HYPSUDRAFT_205083</name>
</gene>
<feature type="region of interest" description="Disordered" evidence="1">
    <location>
        <begin position="316"/>
        <end position="344"/>
    </location>
</feature>
<evidence type="ECO:0000313" key="3">
    <source>
        <dbReference type="Proteomes" id="UP000054270"/>
    </source>
</evidence>
<evidence type="ECO:0000256" key="1">
    <source>
        <dbReference type="SAM" id="MobiDB-lite"/>
    </source>
</evidence>
<proteinExistence type="predicted"/>
<dbReference type="Proteomes" id="UP000054270">
    <property type="component" value="Unassembled WGS sequence"/>
</dbReference>
<name>A0A0D2KW12_HYPSF</name>
<dbReference type="EMBL" id="KN817584">
    <property type="protein sequence ID" value="KJA18867.1"/>
    <property type="molecule type" value="Genomic_DNA"/>
</dbReference>
<keyword evidence="3" id="KW-1185">Reference proteome</keyword>
<evidence type="ECO:0000313" key="2">
    <source>
        <dbReference type="EMBL" id="KJA18867.1"/>
    </source>
</evidence>